<evidence type="ECO:0000313" key="3">
    <source>
        <dbReference type="Proteomes" id="UP000321197"/>
    </source>
</evidence>
<protein>
    <submittedName>
        <fullName evidence="2">Uncharacterized protein</fullName>
    </submittedName>
</protein>
<keyword evidence="1" id="KW-0472">Membrane</keyword>
<dbReference type="OrthoDB" id="9977762at2"/>
<sequence length="111" mass="12525">MVLRIIFALALAVGVYLVWMLWPRNQATAPTPKPAVVTIQEASPAQPGAARPMSSLALEEIRPEMVNFITQQNGRWVLNFQDGSKREVYPFEINQLPEQLQLQMNYKRGGS</sequence>
<reference evidence="2 3" key="1">
    <citation type="submission" date="2019-07" db="EMBL/GenBank/DDBJ databases">
        <title>Whole genome shotgun sequence of Meiothermus hypogaeus NBRC 106114.</title>
        <authorList>
            <person name="Hosoyama A."/>
            <person name="Uohara A."/>
            <person name="Ohji S."/>
            <person name="Ichikawa N."/>
        </authorList>
    </citation>
    <scope>NUCLEOTIDE SEQUENCE [LARGE SCALE GENOMIC DNA]</scope>
    <source>
        <strain evidence="2 3">NBRC 106114</strain>
    </source>
</reference>
<gene>
    <name evidence="2" type="ORF">MHY01S_30700</name>
</gene>
<dbReference type="Proteomes" id="UP000321197">
    <property type="component" value="Unassembled WGS sequence"/>
</dbReference>
<comment type="caution">
    <text evidence="2">The sequence shown here is derived from an EMBL/GenBank/DDBJ whole genome shotgun (WGS) entry which is preliminary data.</text>
</comment>
<feature type="transmembrane region" description="Helical" evidence="1">
    <location>
        <begin position="5"/>
        <end position="22"/>
    </location>
</feature>
<keyword evidence="1" id="KW-1133">Transmembrane helix</keyword>
<dbReference type="EMBL" id="BJXL01000144">
    <property type="protein sequence ID" value="GEM84904.1"/>
    <property type="molecule type" value="Genomic_DNA"/>
</dbReference>
<dbReference type="RefSeq" id="WP_119342196.1">
    <property type="nucleotide sequence ID" value="NZ_BJXL01000144.1"/>
</dbReference>
<organism evidence="2 3">
    <name type="scientific">Meiothermus hypogaeus NBRC 106114</name>
    <dbReference type="NCBI Taxonomy" id="1227553"/>
    <lineage>
        <taxon>Bacteria</taxon>
        <taxon>Thermotogati</taxon>
        <taxon>Deinococcota</taxon>
        <taxon>Deinococci</taxon>
        <taxon>Thermales</taxon>
        <taxon>Thermaceae</taxon>
        <taxon>Meiothermus</taxon>
    </lineage>
</organism>
<keyword evidence="1" id="KW-0812">Transmembrane</keyword>
<dbReference type="AlphaFoldDB" id="A0A511R5K5"/>
<proteinExistence type="predicted"/>
<name>A0A511R5K5_9DEIN</name>
<evidence type="ECO:0000256" key="1">
    <source>
        <dbReference type="SAM" id="Phobius"/>
    </source>
</evidence>
<evidence type="ECO:0000313" key="2">
    <source>
        <dbReference type="EMBL" id="GEM84904.1"/>
    </source>
</evidence>
<accession>A0A511R5K5</accession>